<dbReference type="CDD" id="cd08862">
    <property type="entry name" value="SRPBCC_Smu440-like"/>
    <property type="match status" value="1"/>
</dbReference>
<organism evidence="2 3">
    <name type="scientific">Mangrovactinospora gilvigrisea</name>
    <dbReference type="NCBI Taxonomy" id="1428644"/>
    <lineage>
        <taxon>Bacteria</taxon>
        <taxon>Bacillati</taxon>
        <taxon>Actinomycetota</taxon>
        <taxon>Actinomycetes</taxon>
        <taxon>Kitasatosporales</taxon>
        <taxon>Streptomycetaceae</taxon>
        <taxon>Mangrovactinospora</taxon>
    </lineage>
</organism>
<dbReference type="AlphaFoldDB" id="A0A1J7BK55"/>
<feature type="compositionally biased region" description="Basic and acidic residues" evidence="1">
    <location>
        <begin position="1"/>
        <end position="10"/>
    </location>
</feature>
<protein>
    <recommendedName>
        <fullName evidence="4">Polyketide cyclase</fullName>
    </recommendedName>
</protein>
<dbReference type="EMBL" id="MLCF01000007">
    <property type="protein sequence ID" value="OIV39063.1"/>
    <property type="molecule type" value="Genomic_DNA"/>
</dbReference>
<dbReference type="STRING" id="1428644.BIV57_02210"/>
<dbReference type="RefSeq" id="WP_071654905.1">
    <property type="nucleotide sequence ID" value="NZ_MLCF01000007.1"/>
</dbReference>
<evidence type="ECO:0000313" key="3">
    <source>
        <dbReference type="Proteomes" id="UP000243342"/>
    </source>
</evidence>
<evidence type="ECO:0000256" key="1">
    <source>
        <dbReference type="SAM" id="MobiDB-lite"/>
    </source>
</evidence>
<dbReference type="OrthoDB" id="191189at2"/>
<evidence type="ECO:0008006" key="4">
    <source>
        <dbReference type="Google" id="ProtNLM"/>
    </source>
</evidence>
<name>A0A1J7BK55_9ACTN</name>
<proteinExistence type="predicted"/>
<dbReference type="SUPFAM" id="SSF55961">
    <property type="entry name" value="Bet v1-like"/>
    <property type="match status" value="1"/>
</dbReference>
<sequence>MAGEHDRKQDGQQGGQRADCEASVEIDAPAATVWRVLTQVEHAPEWTPSMRSVRREDADAPLAVGSSARVKQPRLPAAVWRVTELDEGHAFTWESRAGGVVTVAGHEISAKEPAGPVVVRLTIRQSGPLAGAARLFYGPMIQRYITAEAAGLKARCEADTPR</sequence>
<reference evidence="2 3" key="1">
    <citation type="submission" date="2016-10" db="EMBL/GenBank/DDBJ databases">
        <title>Genome sequence of Streptomyces gilvigriseus MUSC 26.</title>
        <authorList>
            <person name="Lee L.-H."/>
            <person name="Ser H.-L."/>
        </authorList>
    </citation>
    <scope>NUCLEOTIDE SEQUENCE [LARGE SCALE GENOMIC DNA]</scope>
    <source>
        <strain evidence="2 3">MUSC 26</strain>
    </source>
</reference>
<gene>
    <name evidence="2" type="ORF">BIV57_02210</name>
</gene>
<comment type="caution">
    <text evidence="2">The sequence shown here is derived from an EMBL/GenBank/DDBJ whole genome shotgun (WGS) entry which is preliminary data.</text>
</comment>
<dbReference type="Gene3D" id="3.30.530.20">
    <property type="match status" value="1"/>
</dbReference>
<keyword evidence="3" id="KW-1185">Reference proteome</keyword>
<evidence type="ECO:0000313" key="2">
    <source>
        <dbReference type="EMBL" id="OIV39063.1"/>
    </source>
</evidence>
<feature type="region of interest" description="Disordered" evidence="1">
    <location>
        <begin position="1"/>
        <end position="23"/>
    </location>
</feature>
<dbReference type="Pfam" id="PF10604">
    <property type="entry name" value="Polyketide_cyc2"/>
    <property type="match status" value="1"/>
</dbReference>
<dbReference type="Proteomes" id="UP000243342">
    <property type="component" value="Unassembled WGS sequence"/>
</dbReference>
<accession>A0A1J7BK55</accession>
<dbReference type="InterPro" id="IPR023393">
    <property type="entry name" value="START-like_dom_sf"/>
</dbReference>
<dbReference type="InterPro" id="IPR019587">
    <property type="entry name" value="Polyketide_cyclase/dehydratase"/>
</dbReference>